<reference evidence="1 2" key="1">
    <citation type="submission" date="2023-07" db="EMBL/GenBank/DDBJ databases">
        <title>Genomic Encyclopedia of Type Strains, Phase IV (KMG-IV): sequencing the most valuable type-strain genomes for metagenomic binning, comparative biology and taxonomic classification.</title>
        <authorList>
            <person name="Goeker M."/>
        </authorList>
    </citation>
    <scope>NUCLEOTIDE SEQUENCE [LARGE SCALE GENOMIC DNA]</scope>
    <source>
        <strain evidence="1 2">DSM 19619</strain>
    </source>
</reference>
<dbReference type="EMBL" id="JAUSVX010000026">
    <property type="protein sequence ID" value="MDQ0474815.1"/>
    <property type="molecule type" value="Genomic_DNA"/>
</dbReference>
<name>A0ABU0JKK6_9HYPH</name>
<comment type="caution">
    <text evidence="1">The sequence shown here is derived from an EMBL/GenBank/DDBJ whole genome shotgun (WGS) entry which is preliminary data.</text>
</comment>
<sequence>MKAGWARMTSAAEDTAATLTVAVARDTRAKAA</sequence>
<accession>A0ABU0JKK6</accession>
<protein>
    <submittedName>
        <fullName evidence="1">Uncharacterized protein</fullName>
    </submittedName>
</protein>
<dbReference type="Proteomes" id="UP001242480">
    <property type="component" value="Unassembled WGS sequence"/>
</dbReference>
<keyword evidence="2" id="KW-1185">Reference proteome</keyword>
<evidence type="ECO:0000313" key="2">
    <source>
        <dbReference type="Proteomes" id="UP001242480"/>
    </source>
</evidence>
<gene>
    <name evidence="1" type="ORF">QO011_007857</name>
</gene>
<proteinExistence type="predicted"/>
<organism evidence="1 2">
    <name type="scientific">Labrys wisconsinensis</name>
    <dbReference type="NCBI Taxonomy" id="425677"/>
    <lineage>
        <taxon>Bacteria</taxon>
        <taxon>Pseudomonadati</taxon>
        <taxon>Pseudomonadota</taxon>
        <taxon>Alphaproteobacteria</taxon>
        <taxon>Hyphomicrobiales</taxon>
        <taxon>Xanthobacteraceae</taxon>
        <taxon>Labrys</taxon>
    </lineage>
</organism>
<evidence type="ECO:0000313" key="1">
    <source>
        <dbReference type="EMBL" id="MDQ0474815.1"/>
    </source>
</evidence>